<evidence type="ECO:0000256" key="9">
    <source>
        <dbReference type="ARBA" id="ARBA00038030"/>
    </source>
</evidence>
<protein>
    <submittedName>
        <fullName evidence="13">Mitochondrial outer membrane translocase receptor TOM70</fullName>
    </submittedName>
</protein>
<dbReference type="Pfam" id="PF13432">
    <property type="entry name" value="TPR_16"/>
    <property type="match status" value="1"/>
</dbReference>
<keyword evidence="2 12" id="KW-0812">Transmembrane</keyword>
<dbReference type="PROSITE" id="PS50293">
    <property type="entry name" value="TPR_REGION"/>
    <property type="match status" value="1"/>
</dbReference>
<reference evidence="13 14" key="1">
    <citation type="journal article" date="2012" name="Science">
        <title>The Paleozoic origin of enzymatic lignin decomposition reconstructed from 31 fungal genomes.</title>
        <authorList>
            <person name="Floudas D."/>
            <person name="Binder M."/>
            <person name="Riley R."/>
            <person name="Barry K."/>
            <person name="Blanchette R.A."/>
            <person name="Henrissat B."/>
            <person name="Martinez A.T."/>
            <person name="Otillar R."/>
            <person name="Spatafora J.W."/>
            <person name="Yadav J.S."/>
            <person name="Aerts A."/>
            <person name="Benoit I."/>
            <person name="Boyd A."/>
            <person name="Carlson A."/>
            <person name="Copeland A."/>
            <person name="Coutinho P.M."/>
            <person name="de Vries R.P."/>
            <person name="Ferreira P."/>
            <person name="Findley K."/>
            <person name="Foster B."/>
            <person name="Gaskell J."/>
            <person name="Glotzer D."/>
            <person name="Gorecki P."/>
            <person name="Heitman J."/>
            <person name="Hesse C."/>
            <person name="Hori C."/>
            <person name="Igarashi K."/>
            <person name="Jurgens J.A."/>
            <person name="Kallen N."/>
            <person name="Kersten P."/>
            <person name="Kohler A."/>
            <person name="Kuees U."/>
            <person name="Kumar T.K.A."/>
            <person name="Kuo A."/>
            <person name="LaButti K."/>
            <person name="Larrondo L.F."/>
            <person name="Lindquist E."/>
            <person name="Ling A."/>
            <person name="Lombard V."/>
            <person name="Lucas S."/>
            <person name="Lundell T."/>
            <person name="Martin R."/>
            <person name="McLaughlin D.J."/>
            <person name="Morgenstern I."/>
            <person name="Morin E."/>
            <person name="Murat C."/>
            <person name="Nagy L.G."/>
            <person name="Nolan M."/>
            <person name="Ohm R.A."/>
            <person name="Patyshakuliyeva A."/>
            <person name="Rokas A."/>
            <person name="Ruiz-Duenas F.J."/>
            <person name="Sabat G."/>
            <person name="Salamov A."/>
            <person name="Samejima M."/>
            <person name="Schmutz J."/>
            <person name="Slot J.C."/>
            <person name="St John F."/>
            <person name="Stenlid J."/>
            <person name="Sun H."/>
            <person name="Sun S."/>
            <person name="Syed K."/>
            <person name="Tsang A."/>
            <person name="Wiebenga A."/>
            <person name="Young D."/>
            <person name="Pisabarro A."/>
            <person name="Eastwood D.C."/>
            <person name="Martin F."/>
            <person name="Cullen D."/>
            <person name="Grigoriev I.V."/>
            <person name="Hibbett D.S."/>
        </authorList>
    </citation>
    <scope>NUCLEOTIDE SEQUENCE [LARGE SCALE GENOMIC DNA]</scope>
    <source>
        <strain evidence="13 14">DJM-731 SS1</strain>
    </source>
</reference>
<dbReference type="HOGENOM" id="CLU_017516_0_1_1"/>
<name>M5FP23_DACPD</name>
<evidence type="ECO:0000256" key="8">
    <source>
        <dbReference type="ARBA" id="ARBA00023136"/>
    </source>
</evidence>
<feature type="repeat" description="TPR" evidence="10">
    <location>
        <begin position="408"/>
        <end position="441"/>
    </location>
</feature>
<evidence type="ECO:0000256" key="1">
    <source>
        <dbReference type="ARBA" id="ARBA00004572"/>
    </source>
</evidence>
<evidence type="ECO:0000256" key="11">
    <source>
        <dbReference type="SAM" id="MobiDB-lite"/>
    </source>
</evidence>
<comment type="subcellular location">
    <subcellularLocation>
        <location evidence="1">Mitochondrion outer membrane</location>
        <topology evidence="1">Single-pass membrane protein</topology>
    </subcellularLocation>
</comment>
<evidence type="ECO:0000256" key="10">
    <source>
        <dbReference type="PROSITE-ProRule" id="PRU00339"/>
    </source>
</evidence>
<dbReference type="GO" id="GO:0008320">
    <property type="term" value="F:protein transmembrane transporter activity"/>
    <property type="evidence" value="ECO:0007669"/>
    <property type="project" value="TreeGrafter"/>
</dbReference>
<feature type="repeat" description="TPR" evidence="10">
    <location>
        <begin position="476"/>
        <end position="509"/>
    </location>
</feature>
<dbReference type="GO" id="GO:0045039">
    <property type="term" value="P:protein insertion into mitochondrial inner membrane"/>
    <property type="evidence" value="ECO:0007669"/>
    <property type="project" value="TreeGrafter"/>
</dbReference>
<accession>M5FP23</accession>
<keyword evidence="3" id="KW-0677">Repeat</keyword>
<gene>
    <name evidence="13" type="ORF">DACRYDRAFT_24663</name>
</gene>
<keyword evidence="4" id="KW-1000">Mitochondrion outer membrane</keyword>
<dbReference type="Pfam" id="PF13181">
    <property type="entry name" value="TPR_8"/>
    <property type="match status" value="1"/>
</dbReference>
<dbReference type="PANTHER" id="PTHR46208">
    <property type="entry name" value="MITOCHONDRIAL IMPORT RECEPTOR SUBUNIT TOM70"/>
    <property type="match status" value="1"/>
</dbReference>
<evidence type="ECO:0000256" key="7">
    <source>
        <dbReference type="ARBA" id="ARBA00023128"/>
    </source>
</evidence>
<keyword evidence="8 12" id="KW-0472">Membrane</keyword>
<evidence type="ECO:0000256" key="12">
    <source>
        <dbReference type="SAM" id="Phobius"/>
    </source>
</evidence>
<dbReference type="SUPFAM" id="SSF48452">
    <property type="entry name" value="TPR-like"/>
    <property type="match status" value="3"/>
</dbReference>
<feature type="repeat" description="TPR" evidence="10">
    <location>
        <begin position="374"/>
        <end position="407"/>
    </location>
</feature>
<evidence type="ECO:0000313" key="13">
    <source>
        <dbReference type="EMBL" id="EJT98160.1"/>
    </source>
</evidence>
<dbReference type="SMART" id="SM00028">
    <property type="entry name" value="TPR"/>
    <property type="match status" value="9"/>
</dbReference>
<dbReference type="GO" id="GO:0030150">
    <property type="term" value="P:protein import into mitochondrial matrix"/>
    <property type="evidence" value="ECO:0007669"/>
    <property type="project" value="TreeGrafter"/>
</dbReference>
<keyword evidence="5 10" id="KW-0802">TPR repeat</keyword>
<keyword evidence="7" id="KW-0496">Mitochondrion</keyword>
<dbReference type="PROSITE" id="PS50005">
    <property type="entry name" value="TPR"/>
    <property type="match status" value="4"/>
</dbReference>
<evidence type="ECO:0000313" key="14">
    <source>
        <dbReference type="Proteomes" id="UP000030653"/>
    </source>
</evidence>
<organism evidence="13 14">
    <name type="scientific">Dacryopinax primogenitus (strain DJM 731)</name>
    <name type="common">Brown rot fungus</name>
    <dbReference type="NCBI Taxonomy" id="1858805"/>
    <lineage>
        <taxon>Eukaryota</taxon>
        <taxon>Fungi</taxon>
        <taxon>Dikarya</taxon>
        <taxon>Basidiomycota</taxon>
        <taxon>Agaricomycotina</taxon>
        <taxon>Dacrymycetes</taxon>
        <taxon>Dacrymycetales</taxon>
        <taxon>Dacrymycetaceae</taxon>
        <taxon>Dacryopinax</taxon>
    </lineage>
</organism>
<feature type="transmembrane region" description="Helical" evidence="12">
    <location>
        <begin position="25"/>
        <end position="44"/>
    </location>
</feature>
<dbReference type="Pfam" id="PF00515">
    <property type="entry name" value="TPR_1"/>
    <property type="match status" value="1"/>
</dbReference>
<evidence type="ECO:0000256" key="5">
    <source>
        <dbReference type="ARBA" id="ARBA00022803"/>
    </source>
</evidence>
<keyword evidence="6 12" id="KW-1133">Transmembrane helix</keyword>
<sequence>MASSTSTNVPLAHQISTFVAHHQRTILLTSAAVLAAGGVGYYLYTISATQAKIKKIKDEAKAQSGDKEEEWEDVHEQGPATSGAKKHKKKKNKKKPTGETAAAEKPKETVQVEDEDALSPRLTEEQIKAMSTEERSTMAGSLKQRGNAAYQGRNFTLAVELYTRAIAVSPTPEAVFYSNRAACYVNYSPPQHEKVIDDCNEALKLDKNYVKALNRRAGAHEALGHDLDALHDFTAATILDRFKNETSAQAMERVLKKVANKRMLEILSSREPRLPSMTFISSYLAAFRPHPKPALPENPSQGDKTLDLAFDALEAADYQHAFTLASEAIEQVPSTAHAKAEALNLRGTFKFILGEASGARADMLASIEADPTLTQTWVKIASVHMELNDSDAAFAAFEKALEYNKDDPDIYYHRGQVHFIMGNYDAASEDYEKSVALDPNFVFTHIQLAVAKYKQGNIPQSMAKFRAAMRQFPQNSEPQNYYGELLLDQQRFQDAVEKFDRAIELERQKPRQRMNVLPLVNKALTIYQWKQDTSAPEALCREALEIDPECDAAVGTLAQFSLQTGKLDNAIEMFKKGAEIARTAPDLENALTYQYATQAQMQFVREYPEMASQLGQMARSLAG</sequence>
<dbReference type="OMA" id="QWRGDIE"/>
<dbReference type="Pfam" id="PF14559">
    <property type="entry name" value="TPR_19"/>
    <property type="match status" value="1"/>
</dbReference>
<feature type="repeat" description="TPR" evidence="10">
    <location>
        <begin position="139"/>
        <end position="172"/>
    </location>
</feature>
<feature type="compositionally biased region" description="Basic residues" evidence="11">
    <location>
        <begin position="84"/>
        <end position="95"/>
    </location>
</feature>
<feature type="region of interest" description="Disordered" evidence="11">
    <location>
        <begin position="62"/>
        <end position="123"/>
    </location>
</feature>
<dbReference type="InterPro" id="IPR019734">
    <property type="entry name" value="TPR_rpt"/>
</dbReference>
<dbReference type="AlphaFoldDB" id="M5FP23"/>
<dbReference type="GeneID" id="63688840"/>
<dbReference type="STRING" id="1858805.M5FP23"/>
<evidence type="ECO:0000256" key="3">
    <source>
        <dbReference type="ARBA" id="ARBA00022737"/>
    </source>
</evidence>
<dbReference type="RefSeq" id="XP_040625058.1">
    <property type="nucleotide sequence ID" value="XM_040773778.1"/>
</dbReference>
<dbReference type="EMBL" id="JH795874">
    <property type="protein sequence ID" value="EJT98160.1"/>
    <property type="molecule type" value="Genomic_DNA"/>
</dbReference>
<proteinExistence type="inferred from homology"/>
<keyword evidence="13" id="KW-0675">Receptor</keyword>
<dbReference type="Gene3D" id="1.25.40.10">
    <property type="entry name" value="Tetratricopeptide repeat domain"/>
    <property type="match status" value="2"/>
</dbReference>
<keyword evidence="14" id="KW-1185">Reference proteome</keyword>
<evidence type="ECO:0000256" key="6">
    <source>
        <dbReference type="ARBA" id="ARBA00022989"/>
    </source>
</evidence>
<dbReference type="InterPro" id="IPR011990">
    <property type="entry name" value="TPR-like_helical_dom_sf"/>
</dbReference>
<dbReference type="GO" id="GO:0030943">
    <property type="term" value="F:mitochondrion targeting sequence binding"/>
    <property type="evidence" value="ECO:0007669"/>
    <property type="project" value="TreeGrafter"/>
</dbReference>
<dbReference type="OrthoDB" id="2942533at2759"/>
<evidence type="ECO:0000256" key="2">
    <source>
        <dbReference type="ARBA" id="ARBA00022692"/>
    </source>
</evidence>
<evidence type="ECO:0000256" key="4">
    <source>
        <dbReference type="ARBA" id="ARBA00022787"/>
    </source>
</evidence>
<dbReference type="Proteomes" id="UP000030653">
    <property type="component" value="Unassembled WGS sequence"/>
</dbReference>
<dbReference type="PANTHER" id="PTHR46208:SF1">
    <property type="entry name" value="MITOCHONDRIAL IMPORT RECEPTOR SUBUNIT TOM70"/>
    <property type="match status" value="1"/>
</dbReference>
<dbReference type="GO" id="GO:0005741">
    <property type="term" value="C:mitochondrial outer membrane"/>
    <property type="evidence" value="ECO:0007669"/>
    <property type="project" value="UniProtKB-SubCell"/>
</dbReference>
<comment type="similarity">
    <text evidence="9">Belongs to the Tom70 family.</text>
</comment>